<dbReference type="Gene3D" id="3.90.850.10">
    <property type="entry name" value="Fumarylacetoacetase-like, C-terminal domain"/>
    <property type="match status" value="1"/>
</dbReference>
<evidence type="ECO:0000313" key="4">
    <source>
        <dbReference type="Proteomes" id="UP001500902"/>
    </source>
</evidence>
<accession>A0ABP7EF95</accession>
<evidence type="ECO:0000256" key="1">
    <source>
        <dbReference type="ARBA" id="ARBA00023239"/>
    </source>
</evidence>
<reference evidence="4" key="1">
    <citation type="journal article" date="2019" name="Int. J. Syst. Evol. Microbiol.">
        <title>The Global Catalogue of Microorganisms (GCM) 10K type strain sequencing project: providing services to taxonomists for standard genome sequencing and annotation.</title>
        <authorList>
            <consortium name="The Broad Institute Genomics Platform"/>
            <consortium name="The Broad Institute Genome Sequencing Center for Infectious Disease"/>
            <person name="Wu L."/>
            <person name="Ma J."/>
        </authorList>
    </citation>
    <scope>NUCLEOTIDE SEQUENCE [LARGE SCALE GENOMIC DNA]</scope>
    <source>
        <strain evidence="4">JCM 16904</strain>
    </source>
</reference>
<feature type="domain" description="Fumarylacetoacetase-like C-terminal" evidence="2">
    <location>
        <begin position="89"/>
        <end position="261"/>
    </location>
</feature>
<dbReference type="InterPro" id="IPR050772">
    <property type="entry name" value="Hydratase-Decarb/MhpD_sf"/>
</dbReference>
<evidence type="ECO:0000259" key="2">
    <source>
        <dbReference type="Pfam" id="PF01557"/>
    </source>
</evidence>
<name>A0ABP7EF95_9ACTN</name>
<dbReference type="PANTHER" id="PTHR30143:SF0">
    <property type="entry name" value="2-KETO-4-PENTENOATE HYDRATASE"/>
    <property type="match status" value="1"/>
</dbReference>
<comment type="caution">
    <text evidence="3">The sequence shown here is derived from an EMBL/GenBank/DDBJ whole genome shotgun (WGS) entry which is preliminary data.</text>
</comment>
<dbReference type="SUPFAM" id="SSF56529">
    <property type="entry name" value="FAH"/>
    <property type="match status" value="1"/>
</dbReference>
<organism evidence="3 4">
    <name type="scientific">Nonomuraea antimicrobica</name>
    <dbReference type="NCBI Taxonomy" id="561173"/>
    <lineage>
        <taxon>Bacteria</taxon>
        <taxon>Bacillati</taxon>
        <taxon>Actinomycetota</taxon>
        <taxon>Actinomycetes</taxon>
        <taxon>Streptosporangiales</taxon>
        <taxon>Streptosporangiaceae</taxon>
        <taxon>Nonomuraea</taxon>
    </lineage>
</organism>
<keyword evidence="1" id="KW-0456">Lyase</keyword>
<dbReference type="InterPro" id="IPR011234">
    <property type="entry name" value="Fumarylacetoacetase-like_C"/>
</dbReference>
<sequence>MNDHRSAPASVHSQAADRLLAAATSGRPCPPVRDLIATAADGYSVQEINTHRAIATGRRLVGRKIGITSAAVQRQFGIDQPDFGMLFADMWYFDGLPIPHHAFLQPKVEAEIAFVLGADLCGGPFTTDDLIRAVEYAVPAIEIVDSRIEGWDVTLADTIADNASSGGFVLGSTPVNLVGLDLRTAVMSLVRNGQEVSTGTGADCLGHPLNAAVWLADTLARTDFPLRAGDIVLTGALGPMVPVGPGDVFEARIEGLGSCTAVFEEGTKSERGTVSDQ</sequence>
<dbReference type="Proteomes" id="UP001500902">
    <property type="component" value="Unassembled WGS sequence"/>
</dbReference>
<evidence type="ECO:0000313" key="3">
    <source>
        <dbReference type="EMBL" id="GAA3717163.1"/>
    </source>
</evidence>
<dbReference type="EMBL" id="BAAAZP010000237">
    <property type="protein sequence ID" value="GAA3717163.1"/>
    <property type="molecule type" value="Genomic_DNA"/>
</dbReference>
<keyword evidence="4" id="KW-1185">Reference proteome</keyword>
<dbReference type="InterPro" id="IPR036663">
    <property type="entry name" value="Fumarylacetoacetase_C_sf"/>
</dbReference>
<dbReference type="RefSeq" id="WP_344896125.1">
    <property type="nucleotide sequence ID" value="NZ_BAAAZP010000237.1"/>
</dbReference>
<dbReference type="PANTHER" id="PTHR30143">
    <property type="entry name" value="ACID HYDRATASE"/>
    <property type="match status" value="1"/>
</dbReference>
<gene>
    <name evidence="3" type="primary">mhpD_3</name>
    <name evidence="3" type="ORF">GCM10022224_098560</name>
</gene>
<proteinExistence type="predicted"/>
<dbReference type="Pfam" id="PF01557">
    <property type="entry name" value="FAA_hydrolase"/>
    <property type="match status" value="1"/>
</dbReference>
<protein>
    <submittedName>
        <fullName evidence="3">2-keto-4-pentenoate hydratase</fullName>
    </submittedName>
</protein>